<dbReference type="Pfam" id="PF02978">
    <property type="entry name" value="SRP_SPB"/>
    <property type="match status" value="1"/>
</dbReference>
<dbReference type="InterPro" id="IPR027417">
    <property type="entry name" value="P-loop_NTPase"/>
</dbReference>
<dbReference type="GO" id="GO:0006614">
    <property type="term" value="P:SRP-dependent cotranslational protein targeting to membrane"/>
    <property type="evidence" value="ECO:0007669"/>
    <property type="project" value="InterPro"/>
</dbReference>
<dbReference type="SUPFAM" id="SSF52540">
    <property type="entry name" value="P-loop containing nucleoside triphosphate hydrolases"/>
    <property type="match status" value="1"/>
</dbReference>
<dbReference type="KEGG" id="tmai:FVE67_01975"/>
<feature type="binding site" evidence="9">
    <location>
        <begin position="107"/>
        <end position="114"/>
    </location>
    <ligand>
        <name>GTP</name>
        <dbReference type="ChEBI" id="CHEBI:37565"/>
    </ligand>
</feature>
<proteinExistence type="inferred from homology"/>
<dbReference type="SUPFAM" id="SSF47446">
    <property type="entry name" value="Signal peptide-binding domain"/>
    <property type="match status" value="1"/>
</dbReference>
<comment type="caution">
    <text evidence="9">Lacks conserved residue(s) required for the propagation of feature annotation.</text>
</comment>
<evidence type="ECO:0000313" key="13">
    <source>
        <dbReference type="Proteomes" id="UP000501253"/>
    </source>
</evidence>
<comment type="function">
    <text evidence="9">Involved in targeting and insertion of nascent membrane proteins into the cytoplasmic membrane. Binds to the hydrophobic signal sequence of the ribosome-nascent chain (RNC) as it emerges from the ribosomes. The SRP-RNC complex is then targeted to the cytoplasmic membrane where it interacts with the SRP receptor FtsY.</text>
</comment>
<evidence type="ECO:0000256" key="3">
    <source>
        <dbReference type="ARBA" id="ARBA00022801"/>
    </source>
</evidence>
<evidence type="ECO:0000256" key="7">
    <source>
        <dbReference type="ARBA" id="ARBA00023274"/>
    </source>
</evidence>
<comment type="subunit">
    <text evidence="9">Part of the signal recognition particle protein translocation system, which is composed of SRP and FtsY.</text>
</comment>
<name>A0A6H1WR54_9BACT</name>
<dbReference type="GO" id="GO:0005525">
    <property type="term" value="F:GTP binding"/>
    <property type="evidence" value="ECO:0007669"/>
    <property type="project" value="UniProtKB-UniRule"/>
</dbReference>
<dbReference type="RefSeq" id="WP_168719002.1">
    <property type="nucleotide sequence ID" value="NZ_CP042909.1"/>
</dbReference>
<keyword evidence="6 9" id="KW-0733">Signal recognition particle</keyword>
<dbReference type="CDD" id="cd18539">
    <property type="entry name" value="SRP_G"/>
    <property type="match status" value="1"/>
</dbReference>
<dbReference type="HAMAP" id="MF_00306">
    <property type="entry name" value="SRP54"/>
    <property type="match status" value="1"/>
</dbReference>
<dbReference type="PANTHER" id="PTHR11564:SF5">
    <property type="entry name" value="SIGNAL RECOGNITION PARTICLE SUBUNIT SRP54"/>
    <property type="match status" value="1"/>
</dbReference>
<evidence type="ECO:0000313" key="12">
    <source>
        <dbReference type="EMBL" id="QJA05640.1"/>
    </source>
</evidence>
<evidence type="ECO:0000256" key="2">
    <source>
        <dbReference type="ARBA" id="ARBA00022741"/>
    </source>
</evidence>
<evidence type="ECO:0000256" key="9">
    <source>
        <dbReference type="HAMAP-Rule" id="MF_00306"/>
    </source>
</evidence>
<dbReference type="InterPro" id="IPR003593">
    <property type="entry name" value="AAA+_ATPase"/>
</dbReference>
<comment type="similarity">
    <text evidence="1 9">Belongs to the GTP-binding SRP family. SRP54 subfamily.</text>
</comment>
<keyword evidence="3 9" id="KW-0378">Hydrolase</keyword>
<gene>
    <name evidence="9" type="primary">ffh</name>
    <name evidence="12" type="ORF">FVE67_01975</name>
</gene>
<evidence type="ECO:0000256" key="1">
    <source>
        <dbReference type="ARBA" id="ARBA00005450"/>
    </source>
</evidence>
<evidence type="ECO:0000256" key="8">
    <source>
        <dbReference type="ARBA" id="ARBA00048027"/>
    </source>
</evidence>
<dbReference type="AlphaFoldDB" id="A0A6H1WR54"/>
<dbReference type="PROSITE" id="PS00300">
    <property type="entry name" value="SRP54"/>
    <property type="match status" value="1"/>
</dbReference>
<comment type="catalytic activity">
    <reaction evidence="8 9">
        <text>GTP + H2O = GDP + phosphate + H(+)</text>
        <dbReference type="Rhea" id="RHEA:19669"/>
        <dbReference type="ChEBI" id="CHEBI:15377"/>
        <dbReference type="ChEBI" id="CHEBI:15378"/>
        <dbReference type="ChEBI" id="CHEBI:37565"/>
        <dbReference type="ChEBI" id="CHEBI:43474"/>
        <dbReference type="ChEBI" id="CHEBI:58189"/>
        <dbReference type="EC" id="3.6.5.4"/>
    </reaction>
</comment>
<protein>
    <recommendedName>
        <fullName evidence="9">Signal recognition particle protein</fullName>
        <ecNumber evidence="9">3.6.5.4</ecNumber>
    </recommendedName>
    <alternativeName>
        <fullName evidence="9">Fifty-four homolog</fullName>
    </alternativeName>
</protein>
<dbReference type="EC" id="3.6.5.4" evidence="9"/>
<comment type="subcellular location">
    <subcellularLocation>
        <location evidence="9">Cytoplasm</location>
    </subcellularLocation>
    <text evidence="9">The SRP-RNC complex is targeted to the cytoplasmic membrane.</text>
</comment>
<sequence>MFENLSERLEGVFQKLRGKGKLTKEDVERGLREVRLALLEADVHYRVVKNFVERVRERALGAEVLESLTPAQQLIKIVHEELIRTLGETPVPLDLGGPRPVPILLVGLQGSGKTTTAAKLALFLRKKGHQPYLVPADVYRPAAIDQLQTLAEKVGVPCFPTEPTQKPVEIARAALAEAKARGRDVVLIDTAGRLHVDEEMMAEAAAIKEAVSPREVLLVADAMTGQDAVNMAKSFQDRVGITGVILTKVEGDARGGAALSIREVTGVPIKFLGTGEKLEALEVFHPDRLASRILGMGDVLTLIEKAQEAFDLKKAQELQEKLRRREFTLEDLREQIRQMRRLGSVKEVFEMLPGIGKKLKDMPFDERELVRMEAIINSMTRQERLNPKIINASRKRRIARGSGTTVQDVNRLLKSYEEMRKLLRKARGPRGLERLALRLLRAF</sequence>
<dbReference type="Pfam" id="PF02881">
    <property type="entry name" value="SRP54_N"/>
    <property type="match status" value="1"/>
</dbReference>
<keyword evidence="7 9" id="KW-0687">Ribonucleoprotein</keyword>
<evidence type="ECO:0000256" key="6">
    <source>
        <dbReference type="ARBA" id="ARBA00023135"/>
    </source>
</evidence>
<keyword evidence="2 9" id="KW-0547">Nucleotide-binding</keyword>
<dbReference type="FunFam" id="3.40.50.300:FF:000022">
    <property type="entry name" value="Signal recognition particle 54 kDa subunit"/>
    <property type="match status" value="1"/>
</dbReference>
<dbReference type="SMART" id="SM00962">
    <property type="entry name" value="SRP54"/>
    <property type="match status" value="1"/>
</dbReference>
<dbReference type="InterPro" id="IPR022941">
    <property type="entry name" value="SRP54"/>
</dbReference>
<keyword evidence="10" id="KW-0175">Coiled coil</keyword>
<dbReference type="InterPro" id="IPR000897">
    <property type="entry name" value="SRP54_GTPase_dom"/>
</dbReference>
<organism evidence="12 13">
    <name type="scientific">Thermosulfurimonas marina</name>
    <dbReference type="NCBI Taxonomy" id="2047767"/>
    <lineage>
        <taxon>Bacteria</taxon>
        <taxon>Pseudomonadati</taxon>
        <taxon>Thermodesulfobacteriota</taxon>
        <taxon>Thermodesulfobacteria</taxon>
        <taxon>Thermodesulfobacteriales</taxon>
        <taxon>Thermodesulfobacteriaceae</taxon>
        <taxon>Thermosulfurimonas</taxon>
    </lineage>
</organism>
<evidence type="ECO:0000256" key="4">
    <source>
        <dbReference type="ARBA" id="ARBA00022884"/>
    </source>
</evidence>
<comment type="domain">
    <text evidence="9">Composed of three domains: the N-terminal N domain, which is responsible for interactions with the ribosome, the central G domain, which binds GTP, and the C-terminal M domain, which binds the RNA and the signal sequence of the RNC.</text>
</comment>
<dbReference type="Pfam" id="PF00448">
    <property type="entry name" value="SRP54"/>
    <property type="match status" value="1"/>
</dbReference>
<evidence type="ECO:0000259" key="11">
    <source>
        <dbReference type="PROSITE" id="PS00300"/>
    </source>
</evidence>
<dbReference type="NCBIfam" id="TIGR00959">
    <property type="entry name" value="ffh"/>
    <property type="match status" value="1"/>
</dbReference>
<dbReference type="PANTHER" id="PTHR11564">
    <property type="entry name" value="SIGNAL RECOGNITION PARTICLE 54K PROTEIN SRP54"/>
    <property type="match status" value="1"/>
</dbReference>
<dbReference type="GO" id="GO:0048500">
    <property type="term" value="C:signal recognition particle"/>
    <property type="evidence" value="ECO:0007669"/>
    <property type="project" value="UniProtKB-UniRule"/>
</dbReference>
<keyword evidence="4 9" id="KW-0694">RNA-binding</keyword>
<dbReference type="Gene3D" id="1.20.120.140">
    <property type="entry name" value="Signal recognition particle SRP54, nucleotide-binding domain"/>
    <property type="match status" value="1"/>
</dbReference>
<reference evidence="12 13" key="1">
    <citation type="submission" date="2019-08" db="EMBL/GenBank/DDBJ databases">
        <title>Complete genome sequence of Thermosulfurimonas marina SU872T, an anaerobic thermophilic chemolithoautotrophic bacterium isolated from a shallow marine hydrothermal vent.</title>
        <authorList>
            <person name="Allioux M."/>
            <person name="Jebbar M."/>
            <person name="Slobodkina G."/>
            <person name="Slobodkin A."/>
            <person name="Moalic Y."/>
            <person name="Frolova A."/>
            <person name="Shao Z."/>
            <person name="Alain K."/>
        </authorList>
    </citation>
    <scope>NUCLEOTIDE SEQUENCE [LARGE SCALE GENOMIC DNA]</scope>
    <source>
        <strain evidence="12 13">SU872</strain>
    </source>
</reference>
<evidence type="ECO:0000256" key="10">
    <source>
        <dbReference type="SAM" id="Coils"/>
    </source>
</evidence>
<dbReference type="Gene3D" id="3.40.50.300">
    <property type="entry name" value="P-loop containing nucleotide triphosphate hydrolases"/>
    <property type="match status" value="1"/>
</dbReference>
<keyword evidence="13" id="KW-1185">Reference proteome</keyword>
<evidence type="ECO:0000256" key="5">
    <source>
        <dbReference type="ARBA" id="ARBA00023134"/>
    </source>
</evidence>
<feature type="coiled-coil region" evidence="10">
    <location>
        <begin position="315"/>
        <end position="342"/>
    </location>
</feature>
<dbReference type="InterPro" id="IPR036891">
    <property type="entry name" value="Signal_recog_part_SRP54_M_sf"/>
</dbReference>
<dbReference type="SMART" id="SM00382">
    <property type="entry name" value="AAA"/>
    <property type="match status" value="1"/>
</dbReference>
<feature type="binding site" evidence="9">
    <location>
        <begin position="189"/>
        <end position="193"/>
    </location>
    <ligand>
        <name>GTP</name>
        <dbReference type="ChEBI" id="CHEBI:37565"/>
    </ligand>
</feature>
<dbReference type="InterPro" id="IPR004780">
    <property type="entry name" value="SRP"/>
</dbReference>
<dbReference type="InterPro" id="IPR042101">
    <property type="entry name" value="SRP54_N_sf"/>
</dbReference>
<dbReference type="SMART" id="SM00963">
    <property type="entry name" value="SRP54_N"/>
    <property type="match status" value="1"/>
</dbReference>
<dbReference type="EMBL" id="CP042909">
    <property type="protein sequence ID" value="QJA05640.1"/>
    <property type="molecule type" value="Genomic_DNA"/>
</dbReference>
<dbReference type="Gene3D" id="1.10.260.30">
    <property type="entry name" value="Signal recognition particle, SRP54 subunit, M-domain"/>
    <property type="match status" value="1"/>
</dbReference>
<dbReference type="InterPro" id="IPR004125">
    <property type="entry name" value="Signal_recog_particle_SRP54_M"/>
</dbReference>
<dbReference type="GO" id="GO:0008312">
    <property type="term" value="F:7S RNA binding"/>
    <property type="evidence" value="ECO:0007669"/>
    <property type="project" value="InterPro"/>
</dbReference>
<dbReference type="InterPro" id="IPR013822">
    <property type="entry name" value="Signal_recog_particl_SRP54_hlx"/>
</dbReference>
<feature type="domain" description="SRP54-type proteins GTP-binding" evidence="11">
    <location>
        <begin position="268"/>
        <end position="281"/>
    </location>
</feature>
<keyword evidence="9" id="KW-0963">Cytoplasm</keyword>
<keyword evidence="5 9" id="KW-0342">GTP-binding</keyword>
<accession>A0A6H1WR54</accession>
<dbReference type="Proteomes" id="UP000501253">
    <property type="component" value="Chromosome"/>
</dbReference>
<dbReference type="GO" id="GO:0003924">
    <property type="term" value="F:GTPase activity"/>
    <property type="evidence" value="ECO:0007669"/>
    <property type="project" value="UniProtKB-UniRule"/>
</dbReference>